<feature type="domain" description="Type ISP restriction-modification enzyme LLaBIII C-terminal specificity" evidence="7">
    <location>
        <begin position="719"/>
        <end position="969"/>
    </location>
</feature>
<dbReference type="GO" id="GO:0003677">
    <property type="term" value="F:DNA binding"/>
    <property type="evidence" value="ECO:0007669"/>
    <property type="project" value="InterPro"/>
</dbReference>
<evidence type="ECO:0000256" key="2">
    <source>
        <dbReference type="ARBA" id="ARBA00011900"/>
    </source>
</evidence>
<dbReference type="PANTHER" id="PTHR33841:SF1">
    <property type="entry name" value="DNA METHYLTRANSFERASE A"/>
    <property type="match status" value="1"/>
</dbReference>
<reference evidence="8 9" key="1">
    <citation type="submission" date="2018-09" db="EMBL/GenBank/DDBJ databases">
        <title>Discovery and Ecogenomic Context for Candidatus Cryosericales, a Global Caldiserica Order Active in Thawing Permafrost.</title>
        <authorList>
            <person name="Martinez M.A."/>
            <person name="Woodcroft B.J."/>
            <person name="Ignacio Espinoza J.C."/>
            <person name="Zayed A."/>
            <person name="Singleton C.M."/>
            <person name="Boyd J."/>
            <person name="Li Y.-F."/>
            <person name="Purvine S."/>
            <person name="Maughan H."/>
            <person name="Hodgkins S.B."/>
            <person name="Anderson D."/>
            <person name="Sederholm M."/>
            <person name="Temperton B."/>
            <person name="Saleska S.R."/>
            <person name="Tyson G.W."/>
            <person name="Rich V.I."/>
        </authorList>
    </citation>
    <scope>NUCLEOTIDE SEQUENCE [LARGE SCALE GENOMIC DNA]</scope>
    <source>
        <strain evidence="8 9">SMC1</strain>
    </source>
</reference>
<name>A0A398DNR9_9BACT</name>
<dbReference type="Pfam" id="PF02384">
    <property type="entry name" value="N6_Mtase"/>
    <property type="match status" value="1"/>
</dbReference>
<protein>
    <recommendedName>
        <fullName evidence="2">site-specific DNA-methyltransferase (adenine-specific)</fullName>
        <ecNumber evidence="2">2.1.1.72</ecNumber>
    </recommendedName>
</protein>
<keyword evidence="9" id="KW-1185">Reference proteome</keyword>
<feature type="domain" description="Type ISP restriction-modification enzyme LLaBIII C-terminal specificity" evidence="7">
    <location>
        <begin position="1069"/>
        <end position="1110"/>
    </location>
</feature>
<dbReference type="InterPro" id="IPR041635">
    <property type="entry name" value="Type_ISP_LLaBIII_C"/>
</dbReference>
<keyword evidence="4 8" id="KW-0808">Transferase</keyword>
<dbReference type="PANTHER" id="PTHR33841">
    <property type="entry name" value="DNA METHYLTRANSFERASE YEEA-RELATED"/>
    <property type="match status" value="1"/>
</dbReference>
<evidence type="ECO:0000313" key="8">
    <source>
        <dbReference type="EMBL" id="RIE15883.1"/>
    </source>
</evidence>
<comment type="caution">
    <text evidence="8">The sequence shown here is derived from an EMBL/GenBank/DDBJ whole genome shotgun (WGS) entry which is preliminary data.</text>
</comment>
<dbReference type="InterPro" id="IPR050953">
    <property type="entry name" value="N4_N6_ade-DNA_methylase"/>
</dbReference>
<proteinExistence type="inferred from homology"/>
<dbReference type="EMBL" id="QXIY01000043">
    <property type="protein sequence ID" value="RIE15883.1"/>
    <property type="molecule type" value="Genomic_DNA"/>
</dbReference>
<sequence length="1154" mass="128082">MDALETYFAELSANRTAGAVPETSGYGALQSLLNEVGHKLKPHVRCVINPANQGAGIPDGGLYVANQFEKQSGAPLPGQLPARGAIEVKPASDSAAAVAESEQVRKYLEHYRQVLVTTYREFVLVGYDAEGERTALERFSLAETEVGFWVLASTPRKSAAAHGERLSEFLKRALLRQSQIVSPQELAWFLASYAREARARAEERDLPNWNNTRVGLEEALGMSFSGEKGEHFFRSTLVQTLFYGLFAAWVFWAEHHELTDVRARFDWRSAAQYLHIPILQKLFYDFSQPGPLGALRIDEVLDWAAEALNRVDRASFFATFELNHAVQYFYEPFLEAFDPELRKELGVWYTPPEIVQYMVARVDQVLRSELGVADGLADPSVVVLDPCCGTGAYLVEVLGKIAETLREKGDDALIAHDLKQAAMSRIYGFEILPAPFVVSHLQIGMLLHRLGAPFTDGTDERASVYLTNALTGWDPPTAPKQHLLFTEMEEERDKAQAVKQHAPILVILGNPPYNGFAGVSTEEEGDLLTPYKAGLRDWGITKNYLDDLYVRFLRIAERRIVDHASKGVVCFISNFSYLGHPSYVTVRERLLTGFDKLWFDCLNGDSRETGKLTPTGEPDPSVFSTQKNREGIRVGTAIGLMVRHRSESSIAKPQVLFREFWGATKRQRLLDSLSSQREGDAYQMLEPIREQRYSFRPATAHPDFGSWPRLPDIVRAPASLGLNENRGQALLATDGATLEDRFRHYFDESVSFDALAALHPGLATDAAFFDAKAVRARLLKESSFDAEAIKRLWFKPFDMRWGYVERKAGLWNRVRPDLLDALHNGNSFLMARCKAPKTPDGAVFLYGSRLSDQHALQTDVYFFPEWFASEAPRSGDQTALDLETHGGERVANLSLPSLEYLGQLGLEVSESGQEAASPLLTHALAIGYSASYVKDNSGALRQDWPRIPLPATADALLASADLGRRVAALLDVESLVDGVSSGQIRFELRPIGSIAKADGGQIDPGAGDLAVTAGWGHAGQGGVTMPGRGRVVERAYTDEELAAFREGLAGLGLAQEQLTACLGGTCVDVFLNERAYWRCVPKRVWTYTIGGYQVMKKWLSYRERPLLGRDLTVDEARYVTEMARRIAAILLLEPALDANYEHVKADTYAWPGST</sequence>
<organism evidence="8 9">
    <name type="scientific">Candidatus Cryosericum septentrionale</name>
    <dbReference type="NCBI Taxonomy" id="2290913"/>
    <lineage>
        <taxon>Bacteria</taxon>
        <taxon>Pseudomonadati</taxon>
        <taxon>Caldisericota/Cryosericota group</taxon>
        <taxon>Candidatus Cryosericota</taxon>
        <taxon>Candidatus Cryosericia</taxon>
        <taxon>Candidatus Cryosericales</taxon>
        <taxon>Candidatus Cryosericaceae</taxon>
        <taxon>Candidatus Cryosericum</taxon>
    </lineage>
</organism>
<dbReference type="Proteomes" id="UP000266113">
    <property type="component" value="Unassembled WGS sequence"/>
</dbReference>
<evidence type="ECO:0000259" key="6">
    <source>
        <dbReference type="Pfam" id="PF02384"/>
    </source>
</evidence>
<dbReference type="SUPFAM" id="SSF53335">
    <property type="entry name" value="S-adenosyl-L-methionine-dependent methyltransferases"/>
    <property type="match status" value="1"/>
</dbReference>
<dbReference type="InterPro" id="IPR029063">
    <property type="entry name" value="SAM-dependent_MTases_sf"/>
</dbReference>
<evidence type="ECO:0000256" key="5">
    <source>
        <dbReference type="ARBA" id="ARBA00047942"/>
    </source>
</evidence>
<comment type="catalytic activity">
    <reaction evidence="5">
        <text>a 2'-deoxyadenosine in DNA + S-adenosyl-L-methionine = an N(6)-methyl-2'-deoxyadenosine in DNA + S-adenosyl-L-homocysteine + H(+)</text>
        <dbReference type="Rhea" id="RHEA:15197"/>
        <dbReference type="Rhea" id="RHEA-COMP:12418"/>
        <dbReference type="Rhea" id="RHEA-COMP:12419"/>
        <dbReference type="ChEBI" id="CHEBI:15378"/>
        <dbReference type="ChEBI" id="CHEBI:57856"/>
        <dbReference type="ChEBI" id="CHEBI:59789"/>
        <dbReference type="ChEBI" id="CHEBI:90615"/>
        <dbReference type="ChEBI" id="CHEBI:90616"/>
        <dbReference type="EC" id="2.1.1.72"/>
    </reaction>
</comment>
<dbReference type="Pfam" id="PF18135">
    <property type="entry name" value="Type_ISP_C"/>
    <property type="match status" value="2"/>
</dbReference>
<comment type="similarity">
    <text evidence="1">Belongs to the N(4)/N(6)-methyltransferase family.</text>
</comment>
<dbReference type="RefSeq" id="WP_119086496.1">
    <property type="nucleotide sequence ID" value="NZ_QXIY01000043.1"/>
</dbReference>
<dbReference type="GO" id="GO:0008170">
    <property type="term" value="F:N-methyltransferase activity"/>
    <property type="evidence" value="ECO:0007669"/>
    <property type="project" value="InterPro"/>
</dbReference>
<evidence type="ECO:0000256" key="3">
    <source>
        <dbReference type="ARBA" id="ARBA00022603"/>
    </source>
</evidence>
<dbReference type="InterPro" id="IPR003356">
    <property type="entry name" value="DNA_methylase_A-5"/>
</dbReference>
<dbReference type="PRINTS" id="PR00507">
    <property type="entry name" value="N12N6MTFRASE"/>
</dbReference>
<accession>A0A398DNR9</accession>
<dbReference type="Gene3D" id="3.40.50.150">
    <property type="entry name" value="Vaccinia Virus protein VP39"/>
    <property type="match status" value="1"/>
</dbReference>
<feature type="domain" description="DNA methylase adenine-specific" evidence="6">
    <location>
        <begin position="328"/>
        <end position="449"/>
    </location>
</feature>
<keyword evidence="3 8" id="KW-0489">Methyltransferase</keyword>
<dbReference type="GO" id="GO:0009007">
    <property type="term" value="F:site-specific DNA-methyltransferase (adenine-specific) activity"/>
    <property type="evidence" value="ECO:0007669"/>
    <property type="project" value="UniProtKB-EC"/>
</dbReference>
<dbReference type="EC" id="2.1.1.72" evidence="2"/>
<evidence type="ECO:0000313" key="9">
    <source>
        <dbReference type="Proteomes" id="UP000266113"/>
    </source>
</evidence>
<gene>
    <name evidence="8" type="ORF">SMC1_09315</name>
</gene>
<evidence type="ECO:0000256" key="1">
    <source>
        <dbReference type="ARBA" id="ARBA00006594"/>
    </source>
</evidence>
<dbReference type="OrthoDB" id="9758243at2"/>
<dbReference type="GO" id="GO:0032259">
    <property type="term" value="P:methylation"/>
    <property type="evidence" value="ECO:0007669"/>
    <property type="project" value="UniProtKB-KW"/>
</dbReference>
<dbReference type="AlphaFoldDB" id="A0A398DNR9"/>
<evidence type="ECO:0000259" key="7">
    <source>
        <dbReference type="Pfam" id="PF18135"/>
    </source>
</evidence>
<evidence type="ECO:0000256" key="4">
    <source>
        <dbReference type="ARBA" id="ARBA00022679"/>
    </source>
</evidence>